<evidence type="ECO:0000256" key="5">
    <source>
        <dbReference type="SAM" id="MobiDB-lite"/>
    </source>
</evidence>
<protein>
    <recommendedName>
        <fullName evidence="6">AAA+ ATPase domain-containing protein</fullName>
    </recommendedName>
</protein>
<dbReference type="InterPro" id="IPR003959">
    <property type="entry name" value="ATPase_AAA_core"/>
</dbReference>
<keyword evidence="2" id="KW-0539">Nucleus</keyword>
<feature type="domain" description="AAA+ ATPase" evidence="6">
    <location>
        <begin position="327"/>
        <end position="432"/>
    </location>
</feature>
<organism evidence="7 8">
    <name type="scientific">Caenorhabditis bovis</name>
    <dbReference type="NCBI Taxonomy" id="2654633"/>
    <lineage>
        <taxon>Eukaryota</taxon>
        <taxon>Metazoa</taxon>
        <taxon>Ecdysozoa</taxon>
        <taxon>Nematoda</taxon>
        <taxon>Chromadorea</taxon>
        <taxon>Rhabditida</taxon>
        <taxon>Rhabditina</taxon>
        <taxon>Rhabditomorpha</taxon>
        <taxon>Rhabditoidea</taxon>
        <taxon>Rhabditidae</taxon>
        <taxon>Peloderinae</taxon>
        <taxon>Caenorhabditis</taxon>
    </lineage>
</organism>
<evidence type="ECO:0000313" key="8">
    <source>
        <dbReference type="Proteomes" id="UP000494206"/>
    </source>
</evidence>
<dbReference type="AlphaFoldDB" id="A0A8S1ESB0"/>
<comment type="subcellular location">
    <subcellularLocation>
        <location evidence="1">Nucleus</location>
    </subcellularLocation>
</comment>
<dbReference type="EMBL" id="CADEPM010000005">
    <property type="protein sequence ID" value="CAB3406537.1"/>
    <property type="molecule type" value="Genomic_DNA"/>
</dbReference>
<accession>A0A8S1ESB0</accession>
<evidence type="ECO:0000256" key="1">
    <source>
        <dbReference type="ARBA" id="ARBA00004123"/>
    </source>
</evidence>
<keyword evidence="8" id="KW-1185">Reference proteome</keyword>
<comment type="caution">
    <text evidence="7">The sequence shown here is derived from an EMBL/GenBank/DDBJ whole genome shotgun (WGS) entry which is preliminary data.</text>
</comment>
<dbReference type="PANTHER" id="PTHR46765">
    <property type="entry name" value="P-LOOP CONTAINING NUCLEOSIDE TRIPHOSPHATE HYDROLASES SUPERFAMILY PROTEIN"/>
    <property type="match status" value="1"/>
</dbReference>
<keyword evidence="4" id="KW-0175">Coiled coil</keyword>
<dbReference type="InterPro" id="IPR053016">
    <property type="entry name" value="CTF18-RFC_complex"/>
</dbReference>
<dbReference type="GO" id="GO:0005524">
    <property type="term" value="F:ATP binding"/>
    <property type="evidence" value="ECO:0007669"/>
    <property type="project" value="InterPro"/>
</dbReference>
<dbReference type="CDD" id="cd00009">
    <property type="entry name" value="AAA"/>
    <property type="match status" value="1"/>
</dbReference>
<dbReference type="GO" id="GO:0016887">
    <property type="term" value="F:ATP hydrolysis activity"/>
    <property type="evidence" value="ECO:0007669"/>
    <property type="project" value="InterPro"/>
</dbReference>
<proteinExistence type="inferred from homology"/>
<gene>
    <name evidence="7" type="ORF">CBOVIS_LOCUS8599</name>
</gene>
<dbReference type="SMART" id="SM00382">
    <property type="entry name" value="AAA"/>
    <property type="match status" value="1"/>
</dbReference>
<evidence type="ECO:0000256" key="4">
    <source>
        <dbReference type="SAM" id="Coils"/>
    </source>
</evidence>
<evidence type="ECO:0000256" key="2">
    <source>
        <dbReference type="ARBA" id="ARBA00023242"/>
    </source>
</evidence>
<dbReference type="Proteomes" id="UP000494206">
    <property type="component" value="Unassembled WGS sequence"/>
</dbReference>
<dbReference type="Gene3D" id="3.40.50.300">
    <property type="entry name" value="P-loop containing nucleotide triphosphate hydrolases"/>
    <property type="match status" value="1"/>
</dbReference>
<feature type="region of interest" description="Disordered" evidence="5">
    <location>
        <begin position="1"/>
        <end position="41"/>
    </location>
</feature>
<dbReference type="OrthoDB" id="2195431at2759"/>
<reference evidence="7 8" key="1">
    <citation type="submission" date="2020-04" db="EMBL/GenBank/DDBJ databases">
        <authorList>
            <person name="Laetsch R D."/>
            <person name="Stevens L."/>
            <person name="Kumar S."/>
            <person name="Blaxter L. M."/>
        </authorList>
    </citation>
    <scope>NUCLEOTIDE SEQUENCE [LARGE SCALE GENOMIC DNA]</scope>
</reference>
<dbReference type="SUPFAM" id="SSF52540">
    <property type="entry name" value="P-loop containing nucleoside triphosphate hydrolases"/>
    <property type="match status" value="1"/>
</dbReference>
<comment type="similarity">
    <text evidence="3">Belongs to the activator 1 small subunits family. CTF18 subfamily.</text>
</comment>
<name>A0A8S1ESB0_9PELO</name>
<evidence type="ECO:0000259" key="6">
    <source>
        <dbReference type="SMART" id="SM00382"/>
    </source>
</evidence>
<dbReference type="PANTHER" id="PTHR46765:SF1">
    <property type="entry name" value="P-LOOP CONTAINING NUCLEOSIDE TRIPHOSPHATE HYDROLASES SUPERFAMILY PROTEIN"/>
    <property type="match status" value="1"/>
</dbReference>
<evidence type="ECO:0000256" key="3">
    <source>
        <dbReference type="ARBA" id="ARBA00043975"/>
    </source>
</evidence>
<sequence length="432" mass="48576">MDDDYNVISTGYGDDGGELQYPDDGAGDGEVFARNGSDENERRRDVLNALEETGLSRKRRFVEVEEVYGKDGRLSHPLDWHMRMPLLGEQFDDGRRLNVAKRRALDELEKKINEAAVERNDERDESIIGDDLTTSDANSVSALCDEELTRRFGRKREIMSTPPIDGSPWIGISDAVIGKRMYIRMIRDSSRMEPFIDSITKQMTTSKLGYRAFEKVMKEADELRHKKLEAAKKAREEQMQKMIHGEEIVGGSSASSEPNSALWVNKYSARNFAELLSDDTVNRNILTWLKLWDECVFKRNIDSLLSSVPEKLRDVFQMDNGKVRRPAFKMVLLAGPAGLGKTTLAKIVARQAGYTTVDVNSSDARTVADLNRVLEGAVKIARTLDADSRPNCLILDEIDGAPIDTIRHLIRCLQAVGKKAIRRPIIGICNNL</sequence>
<dbReference type="InterPro" id="IPR027417">
    <property type="entry name" value="P-loop_NTPase"/>
</dbReference>
<dbReference type="Pfam" id="PF00004">
    <property type="entry name" value="AAA"/>
    <property type="match status" value="1"/>
</dbReference>
<feature type="coiled-coil region" evidence="4">
    <location>
        <begin position="98"/>
        <end position="125"/>
    </location>
</feature>
<dbReference type="GO" id="GO:0005634">
    <property type="term" value="C:nucleus"/>
    <property type="evidence" value="ECO:0007669"/>
    <property type="project" value="UniProtKB-SubCell"/>
</dbReference>
<dbReference type="InterPro" id="IPR003593">
    <property type="entry name" value="AAA+_ATPase"/>
</dbReference>
<evidence type="ECO:0000313" key="7">
    <source>
        <dbReference type="EMBL" id="CAB3406537.1"/>
    </source>
</evidence>